<name>A0A392NFM8_9FABA</name>
<keyword evidence="3" id="KW-1185">Reference proteome</keyword>
<dbReference type="InterPro" id="IPR001810">
    <property type="entry name" value="F-box_dom"/>
</dbReference>
<dbReference type="Gene3D" id="1.20.1280.50">
    <property type="match status" value="1"/>
</dbReference>
<proteinExistence type="predicted"/>
<accession>A0A392NFM8</accession>
<evidence type="ECO:0000313" key="2">
    <source>
        <dbReference type="EMBL" id="MCH98656.1"/>
    </source>
</evidence>
<feature type="domain" description="F-box" evidence="1">
    <location>
        <begin position="11"/>
        <end position="57"/>
    </location>
</feature>
<dbReference type="InterPro" id="IPR036047">
    <property type="entry name" value="F-box-like_dom_sf"/>
</dbReference>
<evidence type="ECO:0000259" key="1">
    <source>
        <dbReference type="PROSITE" id="PS50181"/>
    </source>
</evidence>
<protein>
    <submittedName>
        <fullName evidence="2">F-box/kelch-repeat protein</fullName>
    </submittedName>
</protein>
<dbReference type="PROSITE" id="PS50181">
    <property type="entry name" value="FBOX"/>
    <property type="match status" value="1"/>
</dbReference>
<dbReference type="PANTHER" id="PTHR31672">
    <property type="entry name" value="BNACNNG10540D PROTEIN"/>
    <property type="match status" value="1"/>
</dbReference>
<reference evidence="2 3" key="1">
    <citation type="journal article" date="2018" name="Front. Plant Sci.">
        <title>Red Clover (Trifolium pratense) and Zigzag Clover (T. medium) - A Picture of Genomic Similarities and Differences.</title>
        <authorList>
            <person name="Dluhosova J."/>
            <person name="Istvanek J."/>
            <person name="Nedelnik J."/>
            <person name="Repkova J."/>
        </authorList>
    </citation>
    <scope>NUCLEOTIDE SEQUENCE [LARGE SCALE GENOMIC DNA]</scope>
    <source>
        <strain evidence="3">cv. 10/8</strain>
        <tissue evidence="2">Leaf</tissue>
    </source>
</reference>
<dbReference type="SUPFAM" id="SSF81383">
    <property type="entry name" value="F-box domain"/>
    <property type="match status" value="1"/>
</dbReference>
<feature type="non-terminal residue" evidence="2">
    <location>
        <position position="158"/>
    </location>
</feature>
<dbReference type="Pfam" id="PF00646">
    <property type="entry name" value="F-box"/>
    <property type="match status" value="1"/>
</dbReference>
<dbReference type="CDD" id="cd22157">
    <property type="entry name" value="F-box_AtFBW1-like"/>
    <property type="match status" value="1"/>
</dbReference>
<dbReference type="EMBL" id="LXQA010038200">
    <property type="protein sequence ID" value="MCH98656.1"/>
    <property type="molecule type" value="Genomic_DNA"/>
</dbReference>
<gene>
    <name evidence="2" type="ORF">A2U01_0019661</name>
</gene>
<dbReference type="SMART" id="SM00256">
    <property type="entry name" value="FBOX"/>
    <property type="match status" value="1"/>
</dbReference>
<sequence>MKMKKKTLTSSPSLPTLPFNLISEILSRLPVKFLLQFRCICKSWNSLISDPKFAKKHLSLSTTHTVHCTSYSHNVHVFLKSYSLDSVLTNITQTQFPTHDTNVLEFPFAFVSAQSRSGKYVSDTINWLLFIGIKKFIASFDLGKECYREVLLPDDSSK</sequence>
<dbReference type="Proteomes" id="UP000265520">
    <property type="component" value="Unassembled WGS sequence"/>
</dbReference>
<dbReference type="AlphaFoldDB" id="A0A392NFM8"/>
<comment type="caution">
    <text evidence="2">The sequence shown here is derived from an EMBL/GenBank/DDBJ whole genome shotgun (WGS) entry which is preliminary data.</text>
</comment>
<dbReference type="PANTHER" id="PTHR31672:SF13">
    <property type="entry name" value="F-BOX PROTEIN CPR30-LIKE"/>
    <property type="match status" value="1"/>
</dbReference>
<evidence type="ECO:0000313" key="3">
    <source>
        <dbReference type="Proteomes" id="UP000265520"/>
    </source>
</evidence>
<dbReference type="InterPro" id="IPR050796">
    <property type="entry name" value="SCF_F-box_component"/>
</dbReference>
<organism evidence="2 3">
    <name type="scientific">Trifolium medium</name>
    <dbReference type="NCBI Taxonomy" id="97028"/>
    <lineage>
        <taxon>Eukaryota</taxon>
        <taxon>Viridiplantae</taxon>
        <taxon>Streptophyta</taxon>
        <taxon>Embryophyta</taxon>
        <taxon>Tracheophyta</taxon>
        <taxon>Spermatophyta</taxon>
        <taxon>Magnoliopsida</taxon>
        <taxon>eudicotyledons</taxon>
        <taxon>Gunneridae</taxon>
        <taxon>Pentapetalae</taxon>
        <taxon>rosids</taxon>
        <taxon>fabids</taxon>
        <taxon>Fabales</taxon>
        <taxon>Fabaceae</taxon>
        <taxon>Papilionoideae</taxon>
        <taxon>50 kb inversion clade</taxon>
        <taxon>NPAAA clade</taxon>
        <taxon>Hologalegina</taxon>
        <taxon>IRL clade</taxon>
        <taxon>Trifolieae</taxon>
        <taxon>Trifolium</taxon>
    </lineage>
</organism>